<dbReference type="GO" id="GO:0042446">
    <property type="term" value="P:hormone biosynthetic process"/>
    <property type="evidence" value="ECO:0007669"/>
    <property type="project" value="TreeGrafter"/>
</dbReference>
<name>A0A2G8JLM7_STIJA</name>
<dbReference type="PRINTS" id="PR00463">
    <property type="entry name" value="EP450I"/>
</dbReference>
<keyword evidence="5 13" id="KW-0349">Heme</keyword>
<keyword evidence="10 13" id="KW-0408">Iron</keyword>
<evidence type="ECO:0000256" key="6">
    <source>
        <dbReference type="ARBA" id="ARBA00022723"/>
    </source>
</evidence>
<evidence type="ECO:0000256" key="12">
    <source>
        <dbReference type="ARBA" id="ARBA00023136"/>
    </source>
</evidence>
<proteinExistence type="inferred from homology"/>
<dbReference type="Gene3D" id="1.10.630.10">
    <property type="entry name" value="Cytochrome P450"/>
    <property type="match status" value="1"/>
</dbReference>
<comment type="subcellular location">
    <subcellularLocation>
        <location evidence="3">Endoplasmic reticulum membrane</location>
        <topology evidence="3">Peripheral membrane protein</topology>
    </subcellularLocation>
    <subcellularLocation>
        <location evidence="2">Microsome membrane</location>
        <topology evidence="2">Peripheral membrane protein</topology>
    </subcellularLocation>
</comment>
<feature type="binding site" description="axial binding residue" evidence="13">
    <location>
        <position position="437"/>
    </location>
    <ligand>
        <name>heme</name>
        <dbReference type="ChEBI" id="CHEBI:30413"/>
    </ligand>
    <ligandPart>
        <name>Fe</name>
        <dbReference type="ChEBI" id="CHEBI:18248"/>
    </ligandPart>
</feature>
<dbReference type="EMBL" id="MRZV01001639">
    <property type="protein sequence ID" value="PIK36652.1"/>
    <property type="molecule type" value="Genomic_DNA"/>
</dbReference>
<dbReference type="PANTHER" id="PTHR24289">
    <property type="entry name" value="STEROID 17-ALPHA-HYDROXYLASE/17,20 LYASE"/>
    <property type="match status" value="1"/>
</dbReference>
<dbReference type="OrthoDB" id="1470350at2759"/>
<dbReference type="GO" id="GO:0005789">
    <property type="term" value="C:endoplasmic reticulum membrane"/>
    <property type="evidence" value="ECO:0007669"/>
    <property type="project" value="UniProtKB-SubCell"/>
</dbReference>
<dbReference type="InterPro" id="IPR002401">
    <property type="entry name" value="Cyt_P450_E_grp-I"/>
</dbReference>
<dbReference type="GO" id="GO:0004508">
    <property type="term" value="F:steroid 17-alpha-monooxygenase activity"/>
    <property type="evidence" value="ECO:0007669"/>
    <property type="project" value="TreeGrafter"/>
</dbReference>
<dbReference type="InterPro" id="IPR001128">
    <property type="entry name" value="Cyt_P450"/>
</dbReference>
<dbReference type="PRINTS" id="PR00385">
    <property type="entry name" value="P450"/>
</dbReference>
<evidence type="ECO:0000256" key="9">
    <source>
        <dbReference type="ARBA" id="ARBA00023002"/>
    </source>
</evidence>
<comment type="similarity">
    <text evidence="4 14">Belongs to the cytochrome P450 family.</text>
</comment>
<reference evidence="15 16" key="1">
    <citation type="journal article" date="2017" name="PLoS Biol.">
        <title>The sea cucumber genome provides insights into morphological evolution and visceral regeneration.</title>
        <authorList>
            <person name="Zhang X."/>
            <person name="Sun L."/>
            <person name="Yuan J."/>
            <person name="Sun Y."/>
            <person name="Gao Y."/>
            <person name="Zhang L."/>
            <person name="Li S."/>
            <person name="Dai H."/>
            <person name="Hamel J.F."/>
            <person name="Liu C."/>
            <person name="Yu Y."/>
            <person name="Liu S."/>
            <person name="Lin W."/>
            <person name="Guo K."/>
            <person name="Jin S."/>
            <person name="Xu P."/>
            <person name="Storey K.B."/>
            <person name="Huan P."/>
            <person name="Zhang T."/>
            <person name="Zhou Y."/>
            <person name="Zhang J."/>
            <person name="Lin C."/>
            <person name="Li X."/>
            <person name="Xing L."/>
            <person name="Huo D."/>
            <person name="Sun M."/>
            <person name="Wang L."/>
            <person name="Mercier A."/>
            <person name="Li F."/>
            <person name="Yang H."/>
            <person name="Xiang J."/>
        </authorList>
    </citation>
    <scope>NUCLEOTIDE SEQUENCE [LARGE SCALE GENOMIC DNA]</scope>
    <source>
        <strain evidence="15">Shaxun</strain>
        <tissue evidence="15">Muscle</tissue>
    </source>
</reference>
<evidence type="ECO:0000256" key="1">
    <source>
        <dbReference type="ARBA" id="ARBA00001971"/>
    </source>
</evidence>
<organism evidence="15 16">
    <name type="scientific">Stichopus japonicus</name>
    <name type="common">Sea cucumber</name>
    <dbReference type="NCBI Taxonomy" id="307972"/>
    <lineage>
        <taxon>Eukaryota</taxon>
        <taxon>Metazoa</taxon>
        <taxon>Echinodermata</taxon>
        <taxon>Eleutherozoa</taxon>
        <taxon>Echinozoa</taxon>
        <taxon>Holothuroidea</taxon>
        <taxon>Aspidochirotacea</taxon>
        <taxon>Aspidochirotida</taxon>
        <taxon>Stichopodidae</taxon>
        <taxon>Apostichopus</taxon>
    </lineage>
</organism>
<dbReference type="GO" id="GO:0016829">
    <property type="term" value="F:lyase activity"/>
    <property type="evidence" value="ECO:0007669"/>
    <property type="project" value="UniProtKB-KW"/>
</dbReference>
<gene>
    <name evidence="15" type="ORF">BSL78_26516</name>
</gene>
<evidence type="ECO:0000256" key="11">
    <source>
        <dbReference type="ARBA" id="ARBA00023033"/>
    </source>
</evidence>
<dbReference type="Proteomes" id="UP000230750">
    <property type="component" value="Unassembled WGS sequence"/>
</dbReference>
<dbReference type="GO" id="GO:0042448">
    <property type="term" value="P:progesterone metabolic process"/>
    <property type="evidence" value="ECO:0007669"/>
    <property type="project" value="TreeGrafter"/>
</dbReference>
<evidence type="ECO:0000256" key="8">
    <source>
        <dbReference type="ARBA" id="ARBA00022848"/>
    </source>
</evidence>
<comment type="caution">
    <text evidence="15">The sequence shown here is derived from an EMBL/GenBank/DDBJ whole genome shotgun (WGS) entry which is preliminary data.</text>
</comment>
<evidence type="ECO:0000256" key="14">
    <source>
        <dbReference type="RuleBase" id="RU000461"/>
    </source>
</evidence>
<dbReference type="FunFam" id="1.10.630.10:FF:000238">
    <property type="entry name" value="Cytochrome P450 2A6"/>
    <property type="match status" value="1"/>
</dbReference>
<evidence type="ECO:0000256" key="7">
    <source>
        <dbReference type="ARBA" id="ARBA00022824"/>
    </source>
</evidence>
<evidence type="ECO:0000256" key="13">
    <source>
        <dbReference type="PIRSR" id="PIRSR602401-1"/>
    </source>
</evidence>
<dbReference type="PROSITE" id="PS00086">
    <property type="entry name" value="CYTOCHROME_P450"/>
    <property type="match status" value="1"/>
</dbReference>
<dbReference type="Pfam" id="PF00067">
    <property type="entry name" value="p450"/>
    <property type="match status" value="1"/>
</dbReference>
<dbReference type="GO" id="GO:0005506">
    <property type="term" value="F:iron ion binding"/>
    <property type="evidence" value="ECO:0007669"/>
    <property type="project" value="InterPro"/>
</dbReference>
<dbReference type="STRING" id="307972.A0A2G8JLM7"/>
<keyword evidence="6 13" id="KW-0479">Metal-binding</keyword>
<keyword evidence="16" id="KW-1185">Reference proteome</keyword>
<keyword evidence="8" id="KW-0492">Microsome</keyword>
<dbReference type="AlphaFoldDB" id="A0A2G8JLM7"/>
<dbReference type="SUPFAM" id="SSF48264">
    <property type="entry name" value="Cytochrome P450"/>
    <property type="match status" value="1"/>
</dbReference>
<keyword evidence="9 14" id="KW-0560">Oxidoreductase</keyword>
<evidence type="ECO:0000313" key="15">
    <source>
        <dbReference type="EMBL" id="PIK36652.1"/>
    </source>
</evidence>
<evidence type="ECO:0000256" key="2">
    <source>
        <dbReference type="ARBA" id="ARBA00004174"/>
    </source>
</evidence>
<evidence type="ECO:0000313" key="16">
    <source>
        <dbReference type="Proteomes" id="UP000230750"/>
    </source>
</evidence>
<dbReference type="InterPro" id="IPR017972">
    <property type="entry name" value="Cyt_P450_CS"/>
</dbReference>
<evidence type="ECO:0000256" key="5">
    <source>
        <dbReference type="ARBA" id="ARBA00022617"/>
    </source>
</evidence>
<dbReference type="GO" id="GO:0020037">
    <property type="term" value="F:heme binding"/>
    <property type="evidence" value="ECO:0007669"/>
    <property type="project" value="InterPro"/>
</dbReference>
<dbReference type="PANTHER" id="PTHR24289:SF20">
    <property type="entry name" value="STEROID 17-ALPHA-HYDROXYLASE_17,20 LYASE"/>
    <property type="match status" value="1"/>
</dbReference>
<keyword evidence="12" id="KW-0472">Membrane</keyword>
<evidence type="ECO:0000256" key="3">
    <source>
        <dbReference type="ARBA" id="ARBA00004406"/>
    </source>
</evidence>
<accession>A0A2G8JLM7</accession>
<keyword evidence="7" id="KW-0256">Endoplasmic reticulum</keyword>
<dbReference type="InterPro" id="IPR036396">
    <property type="entry name" value="Cyt_P450_sf"/>
</dbReference>
<keyword evidence="15" id="KW-0456">Lyase</keyword>
<evidence type="ECO:0000256" key="4">
    <source>
        <dbReference type="ARBA" id="ARBA00010617"/>
    </source>
</evidence>
<protein>
    <submittedName>
        <fullName evidence="15">Putative steroid 17-alpha-hydroxylase/17,20 lyase</fullName>
    </submittedName>
</protein>
<comment type="cofactor">
    <cofactor evidence="1 13">
        <name>heme</name>
        <dbReference type="ChEBI" id="CHEBI:30413"/>
    </cofactor>
</comment>
<evidence type="ECO:0000256" key="10">
    <source>
        <dbReference type="ARBA" id="ARBA00023004"/>
    </source>
</evidence>
<sequence length="494" mass="55983">MAAVAVIILWCFLLGLLWYWSTRRPATDFPPGPRPLPLVGNIFEFSSDPPHIVFLKLGRRYGDIFSIKIGQRWTVVLNSVRATRQALLKQPITFAGRPDLSSFELLSGGGKSIALSDYSVTWAQNRKLLHTSLRNLITGDKKRFESFILGFTPELSSVLDETKGEPFDPKELICQLVYSTLGKLCFGVSYAFNDPKLVETMKGGQAFLALVGNGLPTDFFPSFSWIPFERVNSLLSFCDKNFTRVRKAIDVHRQTSIPGKVRDFIDVMLEAQADTKETGVESISDDFIATAVTDIHGGGTDTTIVTLYWTLALMVEFPHVQDKIAELADEVIGRERLPTLADRDRLAYVVATVHEVLRYSTKLPLCVPHSTTKDTTLDGYFIPKDTMVMINIWAMHRDEKYWKDPYNFKPEHFLDDSGTVRQHPESFMPFSTGRRVCIGESMVKGELFLILTWLFQHYKFSKVPGTEDQSYIEHGQVLVANEVRPYKIVATKRF</sequence>
<keyword evidence="11 14" id="KW-0503">Monooxygenase</keyword>